<reference evidence="4" key="1">
    <citation type="submission" date="2018-01" db="EMBL/GenBank/DDBJ databases">
        <authorList>
            <person name="Yu X.-D."/>
        </authorList>
    </citation>
    <scope>NUCLEOTIDE SEQUENCE</scope>
    <source>
        <strain evidence="4">ZX-21</strain>
    </source>
</reference>
<dbReference type="EMBL" id="PQGG01000043">
    <property type="protein sequence ID" value="POP51156.1"/>
    <property type="molecule type" value="Genomic_DNA"/>
</dbReference>
<dbReference type="Proteomes" id="UP000237222">
    <property type="component" value="Unassembled WGS sequence"/>
</dbReference>
<organism evidence="4 5">
    <name type="scientific">Zhongshania marina</name>
    <dbReference type="NCBI Taxonomy" id="2304603"/>
    <lineage>
        <taxon>Bacteria</taxon>
        <taxon>Pseudomonadati</taxon>
        <taxon>Pseudomonadota</taxon>
        <taxon>Gammaproteobacteria</taxon>
        <taxon>Cellvibrionales</taxon>
        <taxon>Spongiibacteraceae</taxon>
        <taxon>Zhongshania</taxon>
    </lineage>
</organism>
<evidence type="ECO:0000313" key="5">
    <source>
        <dbReference type="Proteomes" id="UP000237222"/>
    </source>
</evidence>
<dbReference type="GO" id="GO:0009279">
    <property type="term" value="C:cell outer membrane"/>
    <property type="evidence" value="ECO:0007669"/>
    <property type="project" value="UniProtKB-SubCell"/>
</dbReference>
<dbReference type="InterPro" id="IPR036942">
    <property type="entry name" value="Beta-barrel_TonB_sf"/>
</dbReference>
<evidence type="ECO:0000313" key="4">
    <source>
        <dbReference type="EMBL" id="POP51156.1"/>
    </source>
</evidence>
<keyword evidence="2" id="KW-0472">Membrane</keyword>
<evidence type="ECO:0000256" key="2">
    <source>
        <dbReference type="ARBA" id="ARBA00023136"/>
    </source>
</evidence>
<sequence length="101" mass="10994">MPLLIAVINVLPEPVYSYIGKNFGDLAQTEPVNDFATLNGGISLSVDSWSFRPQLSINVTNIRDQTAPIGGGSRDLPTGEVQSIYIFNAPRTINARLSIEF</sequence>
<keyword evidence="3" id="KW-0998">Cell outer membrane</keyword>
<comment type="subcellular location">
    <subcellularLocation>
        <location evidence="1">Cell outer membrane</location>
    </subcellularLocation>
</comment>
<proteinExistence type="predicted"/>
<name>A0A2S4HAY4_9GAMM</name>
<protein>
    <recommendedName>
        <fullName evidence="6">TonB-dependent receptor-like beta-barrel domain-containing protein</fullName>
    </recommendedName>
</protein>
<comment type="caution">
    <text evidence="4">The sequence shown here is derived from an EMBL/GenBank/DDBJ whole genome shotgun (WGS) entry which is preliminary data.</text>
</comment>
<dbReference type="Gene3D" id="2.40.170.20">
    <property type="entry name" value="TonB-dependent receptor, beta-barrel domain"/>
    <property type="match status" value="1"/>
</dbReference>
<accession>A0A2S4HAY4</accession>
<evidence type="ECO:0008006" key="6">
    <source>
        <dbReference type="Google" id="ProtNLM"/>
    </source>
</evidence>
<evidence type="ECO:0000256" key="3">
    <source>
        <dbReference type="ARBA" id="ARBA00023237"/>
    </source>
</evidence>
<dbReference type="SUPFAM" id="SSF56935">
    <property type="entry name" value="Porins"/>
    <property type="match status" value="1"/>
</dbReference>
<gene>
    <name evidence="4" type="ORF">C0068_18475</name>
</gene>
<dbReference type="AlphaFoldDB" id="A0A2S4HAY4"/>
<evidence type="ECO:0000256" key="1">
    <source>
        <dbReference type="ARBA" id="ARBA00004442"/>
    </source>
</evidence>